<proteinExistence type="predicted"/>
<dbReference type="HOGENOM" id="CLU_3186578_0_0_9"/>
<reference evidence="1 2" key="1">
    <citation type="submission" date="2009-04" db="EMBL/GenBank/DDBJ databases">
        <authorList>
            <person name="Qin X."/>
            <person name="Bachman B."/>
            <person name="Battles P."/>
            <person name="Bell A."/>
            <person name="Bess C."/>
            <person name="Bickham C."/>
            <person name="Chaboub L."/>
            <person name="Chen D."/>
            <person name="Coyle M."/>
            <person name="Deiros D.R."/>
            <person name="Dinh H."/>
            <person name="Forbes L."/>
            <person name="Fowler G."/>
            <person name="Francisco L."/>
            <person name="Fu Q."/>
            <person name="Gubbala S."/>
            <person name="Hale W."/>
            <person name="Han Y."/>
            <person name="Hemphill L."/>
            <person name="Highlander S.K."/>
            <person name="Hirani K."/>
            <person name="Hogues M."/>
            <person name="Jackson L."/>
            <person name="Jakkamsetti A."/>
            <person name="Javaid M."/>
            <person name="Jiang H."/>
            <person name="Korchina V."/>
            <person name="Kovar C."/>
            <person name="Lara F."/>
            <person name="Lee S."/>
            <person name="Mata R."/>
            <person name="Mathew T."/>
            <person name="Moen C."/>
            <person name="Morales K."/>
            <person name="Munidasa M."/>
            <person name="Nazareth L."/>
            <person name="Ngo R."/>
            <person name="Nguyen L."/>
            <person name="Okwuonu G."/>
            <person name="Ongeri F."/>
            <person name="Patil S."/>
            <person name="Petrosino J."/>
            <person name="Pham C."/>
            <person name="Pham P."/>
            <person name="Pu L.-L."/>
            <person name="Puazo M."/>
            <person name="Raj R."/>
            <person name="Reid J."/>
            <person name="Rouhana J."/>
            <person name="Saada N."/>
            <person name="Shang Y."/>
            <person name="Simmons D."/>
            <person name="Thornton R."/>
            <person name="Warren J."/>
            <person name="Weissenberger G."/>
            <person name="Zhang J."/>
            <person name="Zhang L."/>
            <person name="Zhou C."/>
            <person name="Zhu D."/>
            <person name="Muzny D."/>
            <person name="Worley K."/>
            <person name="Gibbs R."/>
        </authorList>
    </citation>
    <scope>NUCLEOTIDE SEQUENCE [LARGE SCALE GENOMIC DNA]</scope>
    <source>
        <strain evidence="1 2">F0268</strain>
    </source>
</reference>
<dbReference type="AlphaFoldDB" id="C2KUA7"/>
<dbReference type="InParanoid" id="C2KUA7"/>
<sequence>MQCGFSLSVRSRWANLAGACLFYPLPLLKSKPYKTLSHPFFTLKNL</sequence>
<gene>
    <name evidence="1" type="ORF">HMPREF6123_0076</name>
</gene>
<dbReference type="Proteomes" id="UP000004121">
    <property type="component" value="Unassembled WGS sequence"/>
</dbReference>
<name>C2KUA7_9FIRM</name>
<evidence type="ECO:0000313" key="2">
    <source>
        <dbReference type="Proteomes" id="UP000004121"/>
    </source>
</evidence>
<organism evidence="1 2">
    <name type="scientific">Oribacterium sinus F0268</name>
    <dbReference type="NCBI Taxonomy" id="585501"/>
    <lineage>
        <taxon>Bacteria</taxon>
        <taxon>Bacillati</taxon>
        <taxon>Bacillota</taxon>
        <taxon>Clostridia</taxon>
        <taxon>Lachnospirales</taxon>
        <taxon>Lachnospiraceae</taxon>
        <taxon>Oribacterium</taxon>
    </lineage>
</organism>
<comment type="caution">
    <text evidence="1">The sequence shown here is derived from an EMBL/GenBank/DDBJ whole genome shotgun (WGS) entry which is preliminary data.</text>
</comment>
<accession>C2KUA7</accession>
<dbReference type="EMBL" id="ACKX01000010">
    <property type="protein sequence ID" value="EEJ52658.1"/>
    <property type="molecule type" value="Genomic_DNA"/>
</dbReference>
<keyword evidence="2" id="KW-1185">Reference proteome</keyword>
<evidence type="ECO:0000313" key="1">
    <source>
        <dbReference type="EMBL" id="EEJ52658.1"/>
    </source>
</evidence>
<protein>
    <submittedName>
        <fullName evidence="1">Uncharacterized protein</fullName>
    </submittedName>
</protein>